<dbReference type="STRING" id="947166.A0A1D1VQ43"/>
<reference evidence="2 3" key="1">
    <citation type="journal article" date="2016" name="Nat. Commun.">
        <title>Extremotolerant tardigrade genome and improved radiotolerance of human cultured cells by tardigrade-unique protein.</title>
        <authorList>
            <person name="Hashimoto T."/>
            <person name="Horikawa D.D."/>
            <person name="Saito Y."/>
            <person name="Kuwahara H."/>
            <person name="Kozuka-Hata H."/>
            <person name="Shin-I T."/>
            <person name="Minakuchi Y."/>
            <person name="Ohishi K."/>
            <person name="Motoyama A."/>
            <person name="Aizu T."/>
            <person name="Enomoto A."/>
            <person name="Kondo K."/>
            <person name="Tanaka S."/>
            <person name="Hara Y."/>
            <person name="Koshikawa S."/>
            <person name="Sagara H."/>
            <person name="Miura T."/>
            <person name="Yokobori S."/>
            <person name="Miyagawa K."/>
            <person name="Suzuki Y."/>
            <person name="Kubo T."/>
            <person name="Oyama M."/>
            <person name="Kohara Y."/>
            <person name="Fujiyama A."/>
            <person name="Arakawa K."/>
            <person name="Katayama T."/>
            <person name="Toyoda A."/>
            <person name="Kunieda T."/>
        </authorList>
    </citation>
    <scope>NUCLEOTIDE SEQUENCE [LARGE SCALE GENOMIC DNA]</scope>
    <source>
        <strain evidence="2 3">YOKOZUNA-1</strain>
    </source>
</reference>
<evidence type="ECO:0000313" key="2">
    <source>
        <dbReference type="EMBL" id="GAV01064.1"/>
    </source>
</evidence>
<dbReference type="SUPFAM" id="SSF53822">
    <property type="entry name" value="Periplasmic binding protein-like I"/>
    <property type="match status" value="1"/>
</dbReference>
<dbReference type="InterPro" id="IPR028082">
    <property type="entry name" value="Peripla_BP_I"/>
</dbReference>
<dbReference type="Proteomes" id="UP000186922">
    <property type="component" value="Unassembled WGS sequence"/>
</dbReference>
<feature type="transmembrane region" description="Helical" evidence="1">
    <location>
        <begin position="101"/>
        <end position="119"/>
    </location>
</feature>
<comment type="caution">
    <text evidence="2">The sequence shown here is derived from an EMBL/GenBank/DDBJ whole genome shotgun (WGS) entry which is preliminary data.</text>
</comment>
<protein>
    <recommendedName>
        <fullName evidence="4">Receptor ligand binding region domain-containing protein</fullName>
    </recommendedName>
</protein>
<accession>A0A1D1VQ43</accession>
<evidence type="ECO:0000313" key="3">
    <source>
        <dbReference type="Proteomes" id="UP000186922"/>
    </source>
</evidence>
<keyword evidence="1" id="KW-0472">Membrane</keyword>
<organism evidence="2 3">
    <name type="scientific">Ramazzottius varieornatus</name>
    <name type="common">Water bear</name>
    <name type="synonym">Tardigrade</name>
    <dbReference type="NCBI Taxonomy" id="947166"/>
    <lineage>
        <taxon>Eukaryota</taxon>
        <taxon>Metazoa</taxon>
        <taxon>Ecdysozoa</taxon>
        <taxon>Tardigrada</taxon>
        <taxon>Eutardigrada</taxon>
        <taxon>Parachela</taxon>
        <taxon>Hypsibioidea</taxon>
        <taxon>Ramazzottiidae</taxon>
        <taxon>Ramazzottius</taxon>
    </lineage>
</organism>
<sequence>MEVLRDGSALKQRIANCRFQLKSGWVEFNEFGERVIDPSLLFFNPETDDFEPATVFDAPGNFSIQLRRPWFNQNALPTNEPLCGYQAQKCDHQADSTVPNVAIASSIAAVLLVVSLFTYMGMQYRIRHADWWLRDPNALQGNLHPSGCVATRPGKAQVAA</sequence>
<gene>
    <name evidence="2" type="primary">RvY_11832</name>
    <name evidence="2" type="synonym">RvY_11832.1</name>
    <name evidence="2" type="ORF">RvY_11832-1</name>
</gene>
<keyword evidence="1" id="KW-0812">Transmembrane</keyword>
<keyword evidence="3" id="KW-1185">Reference proteome</keyword>
<name>A0A1D1VQ43_RAMVA</name>
<evidence type="ECO:0008006" key="4">
    <source>
        <dbReference type="Google" id="ProtNLM"/>
    </source>
</evidence>
<evidence type="ECO:0000256" key="1">
    <source>
        <dbReference type="SAM" id="Phobius"/>
    </source>
</evidence>
<dbReference type="EMBL" id="BDGG01000006">
    <property type="protein sequence ID" value="GAV01064.1"/>
    <property type="molecule type" value="Genomic_DNA"/>
</dbReference>
<keyword evidence="1" id="KW-1133">Transmembrane helix</keyword>
<proteinExistence type="predicted"/>
<dbReference type="AlphaFoldDB" id="A0A1D1VQ43"/>